<accession>A0A7V2F6X7</accession>
<evidence type="ECO:0000256" key="2">
    <source>
        <dbReference type="ARBA" id="ARBA00022729"/>
    </source>
</evidence>
<dbReference type="PROSITE" id="PS01034">
    <property type="entry name" value="GH16_1"/>
    <property type="match status" value="1"/>
</dbReference>
<evidence type="ECO:0000256" key="1">
    <source>
        <dbReference type="ARBA" id="ARBA00006865"/>
    </source>
</evidence>
<reference evidence="6" key="1">
    <citation type="journal article" date="2020" name="mSystems">
        <title>Genome- and Community-Level Interaction Insights into Carbon Utilization and Element Cycling Functions of Hydrothermarchaeota in Hydrothermal Sediment.</title>
        <authorList>
            <person name="Zhou Z."/>
            <person name="Liu Y."/>
            <person name="Xu W."/>
            <person name="Pan J."/>
            <person name="Luo Z.H."/>
            <person name="Li M."/>
        </authorList>
    </citation>
    <scope>NUCLEOTIDE SEQUENCE [LARGE SCALE GENOMIC DNA]</scope>
    <source>
        <strain evidence="6">SpSt-143</strain>
    </source>
</reference>
<feature type="domain" description="GH16" evidence="5">
    <location>
        <begin position="42"/>
        <end position="283"/>
    </location>
</feature>
<dbReference type="PROSITE" id="PS51762">
    <property type="entry name" value="GH16_2"/>
    <property type="match status" value="1"/>
</dbReference>
<dbReference type="Pfam" id="PF00722">
    <property type="entry name" value="Glyco_hydro_16"/>
    <property type="match status" value="1"/>
</dbReference>
<dbReference type="EMBL" id="DSGB01000006">
    <property type="protein sequence ID" value="HER96969.1"/>
    <property type="molecule type" value="Genomic_DNA"/>
</dbReference>
<keyword evidence="2" id="KW-0732">Signal</keyword>
<sequence>MRLLHLGFLGFLVACSLFESKEKSEAAACVVPNWELVWSDEFDYSGLPDPQKWDYDVGGHGWGNREAQYYTRARLENARVENGLLVIEARREAEPYQGHSFTSARLVTRGKASWTYARVEVRAQLPSGRGTWPAIWMLPDRQTYGSAYWPDNGEIDIMEHVGFDPDVVHASIHTQAYNHIQGTQKTARIHVPTARTAFHVYAVEWTPEAIRAFVDDSLYFTFPNERLTRSGADWRQWPFDQPFHLILNIAVGGNWGGMQGIDSTAFPARMLVDYVRVYRCVEGQ</sequence>
<comment type="caution">
    <text evidence="6">The sequence shown here is derived from an EMBL/GenBank/DDBJ whole genome shotgun (WGS) entry which is preliminary data.</text>
</comment>
<dbReference type="GO" id="GO:0004553">
    <property type="term" value="F:hydrolase activity, hydrolyzing O-glycosyl compounds"/>
    <property type="evidence" value="ECO:0007669"/>
    <property type="project" value="InterPro"/>
</dbReference>
<evidence type="ECO:0000256" key="4">
    <source>
        <dbReference type="ARBA" id="ARBA00023295"/>
    </source>
</evidence>
<evidence type="ECO:0000256" key="3">
    <source>
        <dbReference type="ARBA" id="ARBA00022801"/>
    </source>
</evidence>
<name>A0A7V2F6X7_RHOMR</name>
<comment type="similarity">
    <text evidence="1">Belongs to the glycosyl hydrolase 16 family.</text>
</comment>
<gene>
    <name evidence="6" type="ORF">ENO59_10760</name>
</gene>
<dbReference type="PANTHER" id="PTHR10963">
    <property type="entry name" value="GLYCOSYL HYDROLASE-RELATED"/>
    <property type="match status" value="1"/>
</dbReference>
<dbReference type="CDD" id="cd08023">
    <property type="entry name" value="GH16_laminarinase_like"/>
    <property type="match status" value="1"/>
</dbReference>
<evidence type="ECO:0000313" key="6">
    <source>
        <dbReference type="EMBL" id="HER96969.1"/>
    </source>
</evidence>
<organism evidence="6">
    <name type="scientific">Rhodothermus marinus</name>
    <name type="common">Rhodothermus obamensis</name>
    <dbReference type="NCBI Taxonomy" id="29549"/>
    <lineage>
        <taxon>Bacteria</taxon>
        <taxon>Pseudomonadati</taxon>
        <taxon>Rhodothermota</taxon>
        <taxon>Rhodothermia</taxon>
        <taxon>Rhodothermales</taxon>
        <taxon>Rhodothermaceae</taxon>
        <taxon>Rhodothermus</taxon>
    </lineage>
</organism>
<dbReference type="InterPro" id="IPR050546">
    <property type="entry name" value="Glycosyl_Hydrlase_16"/>
</dbReference>
<dbReference type="GO" id="GO:0005975">
    <property type="term" value="P:carbohydrate metabolic process"/>
    <property type="evidence" value="ECO:0007669"/>
    <property type="project" value="InterPro"/>
</dbReference>
<dbReference type="PANTHER" id="PTHR10963:SF55">
    <property type="entry name" value="GLYCOSIDE HYDROLASE FAMILY 16 PROTEIN"/>
    <property type="match status" value="1"/>
</dbReference>
<dbReference type="PROSITE" id="PS51257">
    <property type="entry name" value="PROKAR_LIPOPROTEIN"/>
    <property type="match status" value="1"/>
</dbReference>
<dbReference type="AlphaFoldDB" id="A0A7V2F6X7"/>
<keyword evidence="3 6" id="KW-0378">Hydrolase</keyword>
<dbReference type="Gene3D" id="2.60.120.200">
    <property type="match status" value="1"/>
</dbReference>
<keyword evidence="4" id="KW-0326">Glycosidase</keyword>
<proteinExistence type="inferred from homology"/>
<dbReference type="SMR" id="A0A7V2F6X7"/>
<dbReference type="InterPro" id="IPR000757">
    <property type="entry name" value="Beta-glucanase-like"/>
</dbReference>
<dbReference type="InterPro" id="IPR008263">
    <property type="entry name" value="GH16_AS"/>
</dbReference>
<dbReference type="InterPro" id="IPR013320">
    <property type="entry name" value="ConA-like_dom_sf"/>
</dbReference>
<protein>
    <submittedName>
        <fullName evidence="6">Glycoside hydrolase family 16 protein</fullName>
    </submittedName>
</protein>
<evidence type="ECO:0000259" key="5">
    <source>
        <dbReference type="PROSITE" id="PS51762"/>
    </source>
</evidence>
<dbReference type="SUPFAM" id="SSF49899">
    <property type="entry name" value="Concanavalin A-like lectins/glucanases"/>
    <property type="match status" value="1"/>
</dbReference>